<proteinExistence type="predicted"/>
<dbReference type="Gene3D" id="3.40.50.150">
    <property type="entry name" value="Vaccinia Virus protein VP39"/>
    <property type="match status" value="1"/>
</dbReference>
<dbReference type="EMBL" id="QMFY01000005">
    <property type="protein sequence ID" value="RAW01066.1"/>
    <property type="molecule type" value="Genomic_DNA"/>
</dbReference>
<dbReference type="GO" id="GO:0008757">
    <property type="term" value="F:S-adenosylmethionine-dependent methyltransferase activity"/>
    <property type="evidence" value="ECO:0007669"/>
    <property type="project" value="TreeGrafter"/>
</dbReference>
<dbReference type="CDD" id="cd02440">
    <property type="entry name" value="AdoMet_MTases"/>
    <property type="match status" value="1"/>
</dbReference>
<gene>
    <name evidence="4" type="ORF">DQQ10_12615</name>
</gene>
<dbReference type="Proteomes" id="UP000251889">
    <property type="component" value="Unassembled WGS sequence"/>
</dbReference>
<keyword evidence="3" id="KW-0949">S-adenosyl-L-methionine</keyword>
<dbReference type="OrthoDB" id="9799672at2"/>
<evidence type="ECO:0000256" key="1">
    <source>
        <dbReference type="ARBA" id="ARBA00022603"/>
    </source>
</evidence>
<dbReference type="InterPro" id="IPR002935">
    <property type="entry name" value="SAM_O-MeTrfase"/>
</dbReference>
<evidence type="ECO:0000256" key="3">
    <source>
        <dbReference type="ARBA" id="ARBA00022691"/>
    </source>
</evidence>
<dbReference type="PANTHER" id="PTHR10509:SF14">
    <property type="entry name" value="CAFFEOYL-COA O-METHYLTRANSFERASE 3-RELATED"/>
    <property type="match status" value="1"/>
</dbReference>
<evidence type="ECO:0000313" key="4">
    <source>
        <dbReference type="EMBL" id="RAW01066.1"/>
    </source>
</evidence>
<dbReference type="GO" id="GO:0008171">
    <property type="term" value="F:O-methyltransferase activity"/>
    <property type="evidence" value="ECO:0007669"/>
    <property type="project" value="InterPro"/>
</dbReference>
<keyword evidence="5" id="KW-1185">Reference proteome</keyword>
<dbReference type="RefSeq" id="WP_112747221.1">
    <property type="nucleotide sequence ID" value="NZ_QMFY01000005.1"/>
</dbReference>
<dbReference type="InterPro" id="IPR050362">
    <property type="entry name" value="Cation-dep_OMT"/>
</dbReference>
<sequence length="213" mass="23955">MDVIHPGLQQYSEDHSTAEDALLQKVNRDTHAHVLMPRMLSGQLQGRVLSMISHMIRPQAILEIGTYTGYATLCLAEGLATGGKIVTLDINEELEDRVRRHFKESGKESAIDYRIGNAVKLIPSLTDTFDLVFIDADKENYSTYFDLIFDKLKVGGFILADNVLWSGKVLDAKPDKDTRAIMAFNRKVQNDPRVENVLLPIRDGIMLIRKVSL</sequence>
<organism evidence="4 5">
    <name type="scientific">Pseudochryseolinea flava</name>
    <dbReference type="NCBI Taxonomy" id="2059302"/>
    <lineage>
        <taxon>Bacteria</taxon>
        <taxon>Pseudomonadati</taxon>
        <taxon>Bacteroidota</taxon>
        <taxon>Cytophagia</taxon>
        <taxon>Cytophagales</taxon>
        <taxon>Fulvivirgaceae</taxon>
        <taxon>Pseudochryseolinea</taxon>
    </lineage>
</organism>
<name>A0A364Y2S7_9BACT</name>
<dbReference type="PANTHER" id="PTHR10509">
    <property type="entry name" value="O-METHYLTRANSFERASE-RELATED"/>
    <property type="match status" value="1"/>
</dbReference>
<accession>A0A364Y2S7</accession>
<dbReference type="SUPFAM" id="SSF53335">
    <property type="entry name" value="S-adenosyl-L-methionine-dependent methyltransferases"/>
    <property type="match status" value="1"/>
</dbReference>
<keyword evidence="1 4" id="KW-0489">Methyltransferase</keyword>
<reference evidence="4 5" key="1">
    <citation type="submission" date="2018-06" db="EMBL/GenBank/DDBJ databases">
        <title>Chryseolinea flavus sp. nov., a member of the phylum Bacteroidetes isolated from soil.</title>
        <authorList>
            <person name="Li Y."/>
            <person name="Wang J."/>
        </authorList>
    </citation>
    <scope>NUCLEOTIDE SEQUENCE [LARGE SCALE GENOMIC DNA]</scope>
    <source>
        <strain evidence="4 5">SDU1-6</strain>
    </source>
</reference>
<comment type="caution">
    <text evidence="4">The sequence shown here is derived from an EMBL/GenBank/DDBJ whole genome shotgun (WGS) entry which is preliminary data.</text>
</comment>
<dbReference type="PROSITE" id="PS51682">
    <property type="entry name" value="SAM_OMT_I"/>
    <property type="match status" value="1"/>
</dbReference>
<keyword evidence="2 4" id="KW-0808">Transferase</keyword>
<dbReference type="Pfam" id="PF01596">
    <property type="entry name" value="Methyltransf_3"/>
    <property type="match status" value="1"/>
</dbReference>
<protein>
    <submittedName>
        <fullName evidence="4">Methyltransferase</fullName>
    </submittedName>
</protein>
<dbReference type="GO" id="GO:0032259">
    <property type="term" value="P:methylation"/>
    <property type="evidence" value="ECO:0007669"/>
    <property type="project" value="UniProtKB-KW"/>
</dbReference>
<evidence type="ECO:0000256" key="2">
    <source>
        <dbReference type="ARBA" id="ARBA00022679"/>
    </source>
</evidence>
<dbReference type="AlphaFoldDB" id="A0A364Y2S7"/>
<evidence type="ECO:0000313" key="5">
    <source>
        <dbReference type="Proteomes" id="UP000251889"/>
    </source>
</evidence>
<dbReference type="InterPro" id="IPR029063">
    <property type="entry name" value="SAM-dependent_MTases_sf"/>
</dbReference>